<accession>A0AAV5S0A2</accession>
<dbReference type="AlphaFoldDB" id="A0AAV5S0A2"/>
<proteinExistence type="predicted"/>
<organism evidence="1 2">
    <name type="scientific">Maudiozyma humilis</name>
    <name type="common">Sour dough yeast</name>
    <name type="synonym">Kazachstania humilis</name>
    <dbReference type="NCBI Taxonomy" id="51915"/>
    <lineage>
        <taxon>Eukaryota</taxon>
        <taxon>Fungi</taxon>
        <taxon>Dikarya</taxon>
        <taxon>Ascomycota</taxon>
        <taxon>Saccharomycotina</taxon>
        <taxon>Saccharomycetes</taxon>
        <taxon>Saccharomycetales</taxon>
        <taxon>Saccharomycetaceae</taxon>
        <taxon>Maudiozyma</taxon>
    </lineage>
</organism>
<protein>
    <submittedName>
        <fullName evidence="1">Uncharacterized protein</fullName>
    </submittedName>
</protein>
<reference evidence="1 2" key="1">
    <citation type="journal article" date="2023" name="Elife">
        <title>Identification of key yeast species and microbe-microbe interactions impacting larval growth of Drosophila in the wild.</title>
        <authorList>
            <person name="Mure A."/>
            <person name="Sugiura Y."/>
            <person name="Maeda R."/>
            <person name="Honda K."/>
            <person name="Sakurai N."/>
            <person name="Takahashi Y."/>
            <person name="Watada M."/>
            <person name="Katoh T."/>
            <person name="Gotoh A."/>
            <person name="Gotoh Y."/>
            <person name="Taniguchi I."/>
            <person name="Nakamura K."/>
            <person name="Hayashi T."/>
            <person name="Katayama T."/>
            <person name="Uemura T."/>
            <person name="Hattori Y."/>
        </authorList>
    </citation>
    <scope>NUCLEOTIDE SEQUENCE [LARGE SCALE GENOMIC DNA]</scope>
    <source>
        <strain evidence="1 2">KH-74</strain>
    </source>
</reference>
<comment type="caution">
    <text evidence="1">The sequence shown here is derived from an EMBL/GenBank/DDBJ whole genome shotgun (WGS) entry which is preliminary data.</text>
</comment>
<gene>
    <name evidence="1" type="ORF">DAKH74_029090</name>
</gene>
<dbReference type="Proteomes" id="UP001377567">
    <property type="component" value="Unassembled WGS sequence"/>
</dbReference>
<evidence type="ECO:0000313" key="1">
    <source>
        <dbReference type="EMBL" id="GMM56293.1"/>
    </source>
</evidence>
<keyword evidence="2" id="KW-1185">Reference proteome</keyword>
<sequence>MYYPPTAALIPRIEPGADYSQYPLINNDEDHSRQDEIPCLHHKPLKLHMNPKYYNYSVVGVRDQVQAKCFVQLSFALKCSV</sequence>
<dbReference type="EMBL" id="BTGD01000008">
    <property type="protein sequence ID" value="GMM56293.1"/>
    <property type="molecule type" value="Genomic_DNA"/>
</dbReference>
<evidence type="ECO:0000313" key="2">
    <source>
        <dbReference type="Proteomes" id="UP001377567"/>
    </source>
</evidence>
<name>A0AAV5S0A2_MAUHU</name>